<evidence type="ECO:0000256" key="3">
    <source>
        <dbReference type="ARBA" id="ARBA00012473"/>
    </source>
</evidence>
<comment type="similarity">
    <text evidence="2">Belongs to the ATPase alpha/beta chains family.</text>
</comment>
<evidence type="ECO:0000313" key="17">
    <source>
        <dbReference type="EMBL" id="KAA9009945.1"/>
    </source>
</evidence>
<dbReference type="GO" id="GO:0046933">
    <property type="term" value="F:proton-transporting ATP synthase activity, rotational mechanism"/>
    <property type="evidence" value="ECO:0007669"/>
    <property type="project" value="TreeGrafter"/>
</dbReference>
<name>A0A5J5GPG1_9RHOB</name>
<evidence type="ECO:0000256" key="2">
    <source>
        <dbReference type="ARBA" id="ARBA00008936"/>
    </source>
</evidence>
<evidence type="ECO:0000256" key="11">
    <source>
        <dbReference type="ARBA" id="ARBA00022927"/>
    </source>
</evidence>
<keyword evidence="6" id="KW-0963">Cytoplasm</keyword>
<dbReference type="AlphaFoldDB" id="A0A5J5GPG1"/>
<dbReference type="EC" id="7.1.2.2" evidence="3"/>
<dbReference type="GO" id="GO:0016887">
    <property type="term" value="F:ATP hydrolysis activity"/>
    <property type="evidence" value="ECO:0007669"/>
    <property type="project" value="InterPro"/>
</dbReference>
<dbReference type="InterPro" id="IPR005714">
    <property type="entry name" value="ATPase_T3SS_FliI/YscN"/>
</dbReference>
<dbReference type="SUPFAM" id="SSF52540">
    <property type="entry name" value="P-loop containing nucleoside triphosphate hydrolases"/>
    <property type="match status" value="1"/>
</dbReference>
<evidence type="ECO:0000256" key="6">
    <source>
        <dbReference type="ARBA" id="ARBA00022490"/>
    </source>
</evidence>
<keyword evidence="10" id="KW-0067">ATP-binding</keyword>
<feature type="domain" description="AAA+ ATPase" evidence="16">
    <location>
        <begin position="159"/>
        <end position="343"/>
    </location>
</feature>
<dbReference type="SMART" id="SM00382">
    <property type="entry name" value="AAA"/>
    <property type="match status" value="1"/>
</dbReference>
<evidence type="ECO:0000256" key="14">
    <source>
        <dbReference type="ARBA" id="ARBA00023225"/>
    </source>
</evidence>
<keyword evidence="12" id="KW-1278">Translocase</keyword>
<dbReference type="Pfam" id="PF18269">
    <property type="entry name" value="T3SS_ATPase_C"/>
    <property type="match status" value="1"/>
</dbReference>
<sequence>MQTLFSELTSTARRMETSRITGQVSSVRGLLLTATGLERAIGIGQRCRVLGASGPVLGEVVGVDGTGSHVLPFGTWDGVVAGDRVEISPIGESVRPQDGWVGRVVDALGRPLDGAGPLPEGREARSVRAAPPPAFDRRRVGARMETGIRAFDVFTPLCRGQRMGVFAGSGVGKSSLMGMLARNADADVIVVGLIGERGREVQDFIQTDLGPEGLARAVLVVSTGDEPPLMRRQAAWTAMAVAEHFREQGKQVLLLLDSITRFATAQREIGLSGGEPPTSRGYPPTVFSELPRLLERAGPGSEGQGDITALFTVLVEGSDMDEPVADTVRGITDGHIVLDRRIAERGRYPAVDLQRSISRMLPDCHGPDEYAILQSARRALARYADMEELIRIGAYRPGSDEETDAAIRLAEPVGDFLTQRKGEATPSSETFAELYRLLAEANIDVALPDGRGAAPPPARV</sequence>
<dbReference type="InterPro" id="IPR050053">
    <property type="entry name" value="ATPase_alpha/beta_chains"/>
</dbReference>
<dbReference type="InterPro" id="IPR003593">
    <property type="entry name" value="AAA+_ATPase"/>
</dbReference>
<dbReference type="Gene3D" id="3.40.50.12240">
    <property type="match status" value="1"/>
</dbReference>
<evidence type="ECO:0000256" key="15">
    <source>
        <dbReference type="ARBA" id="ARBA00023310"/>
    </source>
</evidence>
<dbReference type="PANTHER" id="PTHR15184">
    <property type="entry name" value="ATP SYNTHASE"/>
    <property type="match status" value="1"/>
</dbReference>
<dbReference type="FunFam" id="3.40.50.12240:FF:000002">
    <property type="entry name" value="Flagellum-specific ATP synthase FliI"/>
    <property type="match status" value="1"/>
</dbReference>
<dbReference type="GO" id="GO:0009288">
    <property type="term" value="C:bacterial-type flagellum"/>
    <property type="evidence" value="ECO:0007669"/>
    <property type="project" value="InterPro"/>
</dbReference>
<organism evidence="17 18">
    <name type="scientific">Histidinibacterium aquaticum</name>
    <dbReference type="NCBI Taxonomy" id="2613962"/>
    <lineage>
        <taxon>Bacteria</taxon>
        <taxon>Pseudomonadati</taxon>
        <taxon>Pseudomonadota</taxon>
        <taxon>Alphaproteobacteria</taxon>
        <taxon>Rhodobacterales</taxon>
        <taxon>Paracoccaceae</taxon>
        <taxon>Histidinibacterium</taxon>
    </lineage>
</organism>
<dbReference type="InterPro" id="IPR000194">
    <property type="entry name" value="ATPase_F1/V1/A1_a/bsu_nucl-bd"/>
</dbReference>
<keyword evidence="9" id="KW-1005">Bacterial flagellum biogenesis</keyword>
<keyword evidence="15" id="KW-0066">ATP synthesis</keyword>
<evidence type="ECO:0000256" key="4">
    <source>
        <dbReference type="ARBA" id="ARBA00020580"/>
    </source>
</evidence>
<proteinExistence type="inferred from homology"/>
<keyword evidence="7" id="KW-0547">Nucleotide-binding</keyword>
<evidence type="ECO:0000256" key="12">
    <source>
        <dbReference type="ARBA" id="ARBA00022967"/>
    </source>
</evidence>
<keyword evidence="18" id="KW-1185">Reference proteome</keyword>
<protein>
    <recommendedName>
        <fullName evidence="4">Flagellum-specific ATP synthase</fullName>
        <ecNumber evidence="3">7.1.2.2</ecNumber>
    </recommendedName>
</protein>
<dbReference type="CDD" id="cd01136">
    <property type="entry name" value="ATPase_flagellum-secretory_path_III"/>
    <property type="match status" value="1"/>
</dbReference>
<evidence type="ECO:0000259" key="16">
    <source>
        <dbReference type="SMART" id="SM00382"/>
    </source>
</evidence>
<keyword evidence="11" id="KW-0653">Protein transport</keyword>
<dbReference type="NCBIfam" id="TIGR03498">
    <property type="entry name" value="FliI_clade3"/>
    <property type="match status" value="1"/>
</dbReference>
<dbReference type="Proteomes" id="UP000326554">
    <property type="component" value="Unassembled WGS sequence"/>
</dbReference>
<accession>A0A5J5GPG1</accession>
<dbReference type="GO" id="GO:0005524">
    <property type="term" value="F:ATP binding"/>
    <property type="evidence" value="ECO:0007669"/>
    <property type="project" value="UniProtKB-KW"/>
</dbReference>
<keyword evidence="5" id="KW-0813">Transport</keyword>
<evidence type="ECO:0000256" key="1">
    <source>
        <dbReference type="ARBA" id="ARBA00004496"/>
    </source>
</evidence>
<dbReference type="Pfam" id="PF00006">
    <property type="entry name" value="ATP-synt_ab"/>
    <property type="match status" value="1"/>
</dbReference>
<dbReference type="EMBL" id="VYQE01000001">
    <property type="protein sequence ID" value="KAA9009945.1"/>
    <property type="molecule type" value="Genomic_DNA"/>
</dbReference>
<dbReference type="RefSeq" id="WP_150443430.1">
    <property type="nucleotide sequence ID" value="NZ_VYQE01000001.1"/>
</dbReference>
<dbReference type="GO" id="GO:0030254">
    <property type="term" value="P:protein secretion by the type III secretion system"/>
    <property type="evidence" value="ECO:0007669"/>
    <property type="project" value="InterPro"/>
</dbReference>
<comment type="subcellular location">
    <subcellularLocation>
        <location evidence="1">Cytoplasm</location>
    </subcellularLocation>
</comment>
<dbReference type="InterPro" id="IPR022426">
    <property type="entry name" value="FliI_clade3"/>
</dbReference>
<evidence type="ECO:0000256" key="9">
    <source>
        <dbReference type="ARBA" id="ARBA00022795"/>
    </source>
</evidence>
<keyword evidence="17" id="KW-0966">Cell projection</keyword>
<evidence type="ECO:0000256" key="5">
    <source>
        <dbReference type="ARBA" id="ARBA00022448"/>
    </source>
</evidence>
<keyword evidence="17" id="KW-0282">Flagellum</keyword>
<dbReference type="GO" id="GO:0005737">
    <property type="term" value="C:cytoplasm"/>
    <property type="evidence" value="ECO:0007669"/>
    <property type="project" value="UniProtKB-SubCell"/>
</dbReference>
<evidence type="ECO:0000256" key="10">
    <source>
        <dbReference type="ARBA" id="ARBA00022840"/>
    </source>
</evidence>
<dbReference type="InterPro" id="IPR040627">
    <property type="entry name" value="T3SS_ATPase_C"/>
</dbReference>
<keyword evidence="17" id="KW-0969">Cilium</keyword>
<gene>
    <name evidence="17" type="primary">fliI</name>
    <name evidence="17" type="ORF">F3S47_01385</name>
</gene>
<evidence type="ECO:0000256" key="13">
    <source>
        <dbReference type="ARBA" id="ARBA00023065"/>
    </source>
</evidence>
<dbReference type="GO" id="GO:0044781">
    <property type="term" value="P:bacterial-type flagellum organization"/>
    <property type="evidence" value="ECO:0007669"/>
    <property type="project" value="UniProtKB-KW"/>
</dbReference>
<dbReference type="GO" id="GO:0030257">
    <property type="term" value="C:type III protein secretion system complex"/>
    <property type="evidence" value="ECO:0007669"/>
    <property type="project" value="InterPro"/>
</dbReference>
<keyword evidence="8" id="KW-0375">Hydrogen ion transport</keyword>
<dbReference type="PANTHER" id="PTHR15184:SF9">
    <property type="entry name" value="SPI-1 TYPE 3 SECRETION SYSTEM ATPASE"/>
    <property type="match status" value="1"/>
</dbReference>
<evidence type="ECO:0000256" key="8">
    <source>
        <dbReference type="ARBA" id="ARBA00022781"/>
    </source>
</evidence>
<evidence type="ECO:0000313" key="18">
    <source>
        <dbReference type="Proteomes" id="UP000326554"/>
    </source>
</evidence>
<comment type="caution">
    <text evidence="17">The sequence shown here is derived from an EMBL/GenBank/DDBJ whole genome shotgun (WGS) entry which is preliminary data.</text>
</comment>
<evidence type="ECO:0000256" key="7">
    <source>
        <dbReference type="ARBA" id="ARBA00022741"/>
    </source>
</evidence>
<dbReference type="NCBIfam" id="TIGR01026">
    <property type="entry name" value="fliI_yscN"/>
    <property type="match status" value="1"/>
</dbReference>
<keyword evidence="14" id="KW-1006">Bacterial flagellum protein export</keyword>
<reference evidence="17 18" key="1">
    <citation type="submission" date="2019-09" db="EMBL/GenBank/DDBJ databases">
        <authorList>
            <person name="Park J.-S."/>
            <person name="Choi H.-J."/>
        </authorList>
    </citation>
    <scope>NUCLEOTIDE SEQUENCE [LARGE SCALE GENOMIC DNA]</scope>
    <source>
        <strain evidence="17 18">176SS1-4</strain>
    </source>
</reference>
<keyword evidence="13" id="KW-0406">Ion transport</keyword>
<dbReference type="InterPro" id="IPR027417">
    <property type="entry name" value="P-loop_NTPase"/>
</dbReference>